<dbReference type="Pfam" id="PF11341">
    <property type="entry name" value="DUF3143"/>
    <property type="match status" value="1"/>
</dbReference>
<dbReference type="RefSeq" id="WP_277866911.1">
    <property type="nucleotide sequence ID" value="NZ_JAKKUT010000002.1"/>
</dbReference>
<dbReference type="PANTHER" id="PTHR35765:SF2">
    <property type="entry name" value="OS05G0569200 PROTEIN"/>
    <property type="match status" value="1"/>
</dbReference>
<protein>
    <submittedName>
        <fullName evidence="1">DUF3143 domain-containing protein</fullName>
    </submittedName>
</protein>
<proteinExistence type="predicted"/>
<keyword evidence="2" id="KW-1185">Reference proteome</keyword>
<evidence type="ECO:0000313" key="2">
    <source>
        <dbReference type="Proteomes" id="UP001154265"/>
    </source>
</evidence>
<dbReference type="Proteomes" id="UP001154265">
    <property type="component" value="Unassembled WGS sequence"/>
</dbReference>
<dbReference type="EMBL" id="JAKKUT010000002">
    <property type="protein sequence ID" value="MDG2991028.1"/>
    <property type="molecule type" value="Genomic_DNA"/>
</dbReference>
<name>A0ABT6EZM6_9SYNE</name>
<evidence type="ECO:0000313" key="1">
    <source>
        <dbReference type="EMBL" id="MDG2991028.1"/>
    </source>
</evidence>
<accession>A0ABT6EZM6</accession>
<reference evidence="1" key="2">
    <citation type="submission" date="2022-01" db="EMBL/GenBank/DDBJ databases">
        <authorList>
            <person name="Zivanovic Y."/>
            <person name="Moreira D."/>
            <person name="Lopez-Garcia P."/>
        </authorList>
    </citation>
    <scope>NUCLEOTIDE SEQUENCE</scope>
    <source>
        <strain evidence="1">G9</strain>
    </source>
</reference>
<gene>
    <name evidence="1" type="ORF">L3556_08830</name>
</gene>
<dbReference type="InterPro" id="IPR021489">
    <property type="entry name" value="DUF3143"/>
</dbReference>
<dbReference type="PANTHER" id="PTHR35765">
    <property type="entry name" value="OS05G0569200 PROTEIN"/>
    <property type="match status" value="1"/>
</dbReference>
<comment type="caution">
    <text evidence="1">The sequence shown here is derived from an EMBL/GenBank/DDBJ whole genome shotgun (WGS) entry which is preliminary data.</text>
</comment>
<reference evidence="1" key="1">
    <citation type="journal article" date="2022" name="Genome Biol. Evol.">
        <title>A New Gene Family Diagnostic for Intracellular Biomineralization of Amorphous Ca Carbonates by Cyanobacteria.</title>
        <authorList>
            <person name="Benzerara K."/>
            <person name="Duprat E."/>
            <person name="Bitard-Feildel T."/>
            <person name="Caumes G."/>
            <person name="Cassier-Chauvat C."/>
            <person name="Chauvat F."/>
            <person name="Dezi M."/>
            <person name="Diop S.I."/>
            <person name="Gaschignard G."/>
            <person name="Gorgen S."/>
            <person name="Gugger M."/>
            <person name="Lopez-Garcia P."/>
            <person name="Millet M."/>
            <person name="Skouri-Panet F."/>
            <person name="Moreira D."/>
            <person name="Callebaut I."/>
        </authorList>
    </citation>
    <scope>NUCLEOTIDE SEQUENCE</scope>
    <source>
        <strain evidence="1">G9</strain>
    </source>
</reference>
<organism evidence="1 2">
    <name type="scientific">Candidatus Synechococcus calcipolaris G9</name>
    <dbReference type="NCBI Taxonomy" id="1497997"/>
    <lineage>
        <taxon>Bacteria</taxon>
        <taxon>Bacillati</taxon>
        <taxon>Cyanobacteriota</taxon>
        <taxon>Cyanophyceae</taxon>
        <taxon>Synechococcales</taxon>
        <taxon>Synechococcaceae</taxon>
        <taxon>Synechococcus</taxon>
    </lineage>
</organism>
<sequence>MVDLPAATTPLYNHGLPQIEFWLTQKGCVQNRTNLHCWQFERPAWEAEICLDIEELMVRYHDRQGGDTVQRSFKYSLSRQDIEAAIFAGP</sequence>